<dbReference type="RefSeq" id="WP_065687860.1">
    <property type="nucleotide sequence ID" value="NZ_LXKT01000013.1"/>
</dbReference>
<organism evidence="1 2">
    <name type="scientific">Agrobacterium tumefaciens</name>
    <dbReference type="NCBI Taxonomy" id="358"/>
    <lineage>
        <taxon>Bacteria</taxon>
        <taxon>Pseudomonadati</taxon>
        <taxon>Pseudomonadota</taxon>
        <taxon>Alphaproteobacteria</taxon>
        <taxon>Hyphomicrobiales</taxon>
        <taxon>Rhizobiaceae</taxon>
        <taxon>Rhizobium/Agrobacterium group</taxon>
        <taxon>Agrobacterium</taxon>
        <taxon>Agrobacterium tumefaciens complex</taxon>
    </lineage>
</organism>
<dbReference type="AlphaFoldDB" id="A0AB36EJ09"/>
<evidence type="ECO:0000313" key="1">
    <source>
        <dbReference type="EMBL" id="OCJ37784.1"/>
    </source>
</evidence>
<reference evidence="1 2" key="1">
    <citation type="journal article" date="2016" name="PeerJ">
        <title>Gall-ID: tools for genotyping gall-causing phytopathogenic bacteria.</title>
        <authorList>
            <person name="Davis E.W.II."/>
            <person name="Weisberg A.J."/>
            <person name="Tabima J.F."/>
            <person name="Grunwald N.J."/>
            <person name="Chang J.H."/>
        </authorList>
    </citation>
    <scope>NUCLEOTIDE SEQUENCE [LARGE SCALE GENOMIC DNA]</scope>
    <source>
        <strain evidence="1 2">N2/73</strain>
    </source>
</reference>
<sequence length="63" mass="7013">MARVRFTEKFKYDVPLTASTIVYRAGWEGTVKRDCANKAKAAGKAVELPLRGKLSDDNKARRG</sequence>
<gene>
    <name evidence="1" type="ORF">A6U91_06150</name>
</gene>
<comment type="caution">
    <text evidence="1">The sequence shown here is derived from an EMBL/GenBank/DDBJ whole genome shotgun (WGS) entry which is preliminary data.</text>
</comment>
<name>A0AB36EJ09_AGRTU</name>
<evidence type="ECO:0000313" key="2">
    <source>
        <dbReference type="Proteomes" id="UP000093451"/>
    </source>
</evidence>
<dbReference type="EMBL" id="LXKT01000013">
    <property type="protein sequence ID" value="OCJ37784.1"/>
    <property type="molecule type" value="Genomic_DNA"/>
</dbReference>
<evidence type="ECO:0008006" key="3">
    <source>
        <dbReference type="Google" id="ProtNLM"/>
    </source>
</evidence>
<accession>A0AB36EJ09</accession>
<proteinExistence type="predicted"/>
<protein>
    <recommendedName>
        <fullName evidence="3">DUF3606 domain-containing protein</fullName>
    </recommendedName>
</protein>
<dbReference type="Proteomes" id="UP000093451">
    <property type="component" value="Unassembled WGS sequence"/>
</dbReference>